<evidence type="ECO:0000313" key="3">
    <source>
        <dbReference type="Proteomes" id="UP000029920"/>
    </source>
</evidence>
<dbReference type="Proteomes" id="UP000029920">
    <property type="component" value="Unassembled WGS sequence"/>
</dbReference>
<dbReference type="AlphaFoldDB" id="A0A4U8UBR5"/>
<comment type="caution">
    <text evidence="2">The sequence shown here is derived from an EMBL/GenBank/DDBJ whole genome shotgun (WGS) entry which is preliminary data.</text>
</comment>
<dbReference type="RefSeq" id="WP_138155332.1">
    <property type="nucleotide sequence ID" value="NZ_JRPC02000052.1"/>
</dbReference>
<evidence type="ECO:0000313" key="2">
    <source>
        <dbReference type="EMBL" id="TLE13123.1"/>
    </source>
</evidence>
<accession>A0A4U8UBR5</accession>
<dbReference type="EMBL" id="JRPC02000052">
    <property type="protein sequence ID" value="TLE13123.1"/>
    <property type="molecule type" value="Genomic_DNA"/>
</dbReference>
<dbReference type="Pfam" id="PF06122">
    <property type="entry name" value="TraH"/>
    <property type="match status" value="1"/>
</dbReference>
<dbReference type="InterPro" id="IPR010927">
    <property type="entry name" value="T4SS_TraH"/>
</dbReference>
<feature type="signal peptide" evidence="1">
    <location>
        <begin position="1"/>
        <end position="24"/>
    </location>
</feature>
<name>A0A4U8UBR5_9HELI</name>
<evidence type="ECO:0008006" key="4">
    <source>
        <dbReference type="Google" id="ProtNLM"/>
    </source>
</evidence>
<feature type="chain" id="PRO_5020734006" description="Conjugal transfer protein TraG" evidence="1">
    <location>
        <begin position="25"/>
        <end position="476"/>
    </location>
</feature>
<keyword evidence="1" id="KW-0732">Signal</keyword>
<keyword evidence="3" id="KW-1185">Reference proteome</keyword>
<sequence length="476" mass="52497">MGILKKHSMSLALVMALSANSVNAGISDFIQKSLNAKTTETSAGYYKSQVSGLATLGGARVRWGGVDNIRPFNVQTPHINVGCSGIDMVFGGFSYLNFEYLIEKLKKISTAAPAFAFKMALSTLCKDCDTIITALEDISNEINKLNFDSCQALSNWSNRLGEKLSGVGLTGVEGGQVASWLQGMNDGLSKWVEKSNNFINGIDNNNPDSKNTTIIYDQGSLLQQGLKNLKSVFKQLMGEKEYEKILRAVFGDVIGHKLENKEDVIPKYTHLPPSINTEEFVKTLGGDKNNPEQSIFTITNYEIAEIGDSGMYRIKNLGTEEIRVESYYGILKKQIQAIIDKGITDQPLEQADISLISSLDLPTWHLINIAIANSMNADAYIEIISTNAFKGLINKFANNVYSQIATIIGQMSANGRYDTPEAKEALSAFQKDIREISSAIINTMDKQLEHNEKTLNANTHLQKLYQEYLIRSKGAK</sequence>
<proteinExistence type="predicted"/>
<reference evidence="2 3" key="1">
    <citation type="journal article" date="2014" name="Genome Announc.">
        <title>Draft genome sequences of eight enterohepatic helicobacter species isolated from both laboratory and wild rodents.</title>
        <authorList>
            <person name="Sheh A."/>
            <person name="Shen Z."/>
            <person name="Fox J.G."/>
        </authorList>
    </citation>
    <scope>NUCLEOTIDE SEQUENCE [LARGE SCALE GENOMIC DNA]</scope>
    <source>
        <strain evidence="2 3">MIT-03-7007</strain>
    </source>
</reference>
<gene>
    <name evidence="2" type="ORF">LS72_010210</name>
</gene>
<organism evidence="2 3">
    <name type="scientific">Helicobacter apodemus</name>
    <dbReference type="NCBI Taxonomy" id="135569"/>
    <lineage>
        <taxon>Bacteria</taxon>
        <taxon>Pseudomonadati</taxon>
        <taxon>Campylobacterota</taxon>
        <taxon>Epsilonproteobacteria</taxon>
        <taxon>Campylobacterales</taxon>
        <taxon>Helicobacteraceae</taxon>
        <taxon>Helicobacter</taxon>
    </lineage>
</organism>
<evidence type="ECO:0000256" key="1">
    <source>
        <dbReference type="SAM" id="SignalP"/>
    </source>
</evidence>
<protein>
    <recommendedName>
        <fullName evidence="4">Conjugal transfer protein TraG</fullName>
    </recommendedName>
</protein>